<evidence type="ECO:0000313" key="3">
    <source>
        <dbReference type="EMBL" id="TDW13956.1"/>
    </source>
</evidence>
<dbReference type="Pfam" id="PF00534">
    <property type="entry name" value="Glycos_transf_1"/>
    <property type="match status" value="1"/>
</dbReference>
<gene>
    <name evidence="3" type="ORF">EDD63_14117</name>
</gene>
<evidence type="ECO:0000313" key="4">
    <source>
        <dbReference type="Proteomes" id="UP000294743"/>
    </source>
</evidence>
<protein>
    <submittedName>
        <fullName evidence="3">Glycosyltransferase involved in cell wall biosynthesis</fullName>
    </submittedName>
</protein>
<feature type="domain" description="Glycosyl transferase family 1" evidence="1">
    <location>
        <begin position="188"/>
        <end position="298"/>
    </location>
</feature>
<dbReference type="PANTHER" id="PTHR45947">
    <property type="entry name" value="SULFOQUINOVOSYL TRANSFERASE SQD2"/>
    <property type="match status" value="1"/>
</dbReference>
<dbReference type="InterPro" id="IPR050194">
    <property type="entry name" value="Glycosyltransferase_grp1"/>
</dbReference>
<dbReference type="SUPFAM" id="SSF53756">
    <property type="entry name" value="UDP-Glycosyltransferase/glycogen phosphorylase"/>
    <property type="match status" value="1"/>
</dbReference>
<organism evidence="3 4">
    <name type="scientific">Breznakia blatticola</name>
    <dbReference type="NCBI Taxonomy" id="1754012"/>
    <lineage>
        <taxon>Bacteria</taxon>
        <taxon>Bacillati</taxon>
        <taxon>Bacillota</taxon>
        <taxon>Erysipelotrichia</taxon>
        <taxon>Erysipelotrichales</taxon>
        <taxon>Erysipelotrichaceae</taxon>
        <taxon>Breznakia</taxon>
    </lineage>
</organism>
<dbReference type="InterPro" id="IPR028098">
    <property type="entry name" value="Glyco_trans_4-like_N"/>
</dbReference>
<feature type="domain" description="Glycosyltransferase subfamily 4-like N-terminal" evidence="2">
    <location>
        <begin position="15"/>
        <end position="179"/>
    </location>
</feature>
<dbReference type="PANTHER" id="PTHR45947:SF3">
    <property type="entry name" value="SULFOQUINOVOSYL TRANSFERASE SQD2"/>
    <property type="match status" value="1"/>
</dbReference>
<dbReference type="CDD" id="cd03811">
    <property type="entry name" value="GT4_GT28_WabH-like"/>
    <property type="match status" value="1"/>
</dbReference>
<dbReference type="Pfam" id="PF13439">
    <property type="entry name" value="Glyco_transf_4"/>
    <property type="match status" value="1"/>
</dbReference>
<dbReference type="OrthoDB" id="9813638at2"/>
<dbReference type="RefSeq" id="WP_134170818.1">
    <property type="nucleotide sequence ID" value="NZ_SODD01000041.1"/>
</dbReference>
<proteinExistence type="predicted"/>
<reference evidence="3 4" key="1">
    <citation type="submission" date="2019-03" db="EMBL/GenBank/DDBJ databases">
        <title>Genomic Encyclopedia of Type Strains, Phase IV (KMG-IV): sequencing the most valuable type-strain genomes for metagenomic binning, comparative biology and taxonomic classification.</title>
        <authorList>
            <person name="Goeker M."/>
        </authorList>
    </citation>
    <scope>NUCLEOTIDE SEQUENCE [LARGE SCALE GENOMIC DNA]</scope>
    <source>
        <strain evidence="3 4">DSM 28867</strain>
    </source>
</reference>
<name>A0A4R7ZAZ5_9FIRM</name>
<evidence type="ECO:0000259" key="2">
    <source>
        <dbReference type="Pfam" id="PF13439"/>
    </source>
</evidence>
<dbReference type="EMBL" id="SODD01000041">
    <property type="protein sequence ID" value="TDW13956.1"/>
    <property type="molecule type" value="Genomic_DNA"/>
</dbReference>
<dbReference type="InterPro" id="IPR001296">
    <property type="entry name" value="Glyco_trans_1"/>
</dbReference>
<keyword evidence="3" id="KW-0808">Transferase</keyword>
<dbReference type="Gene3D" id="3.40.50.2000">
    <property type="entry name" value="Glycogen Phosphorylase B"/>
    <property type="match status" value="2"/>
</dbReference>
<sequence length="357" mass="41488">MSKCKVAIFQYDLGVGGIQKSLINLLNAIDEKKYDIDLFLFSKEDFYETSLPKFVTVNYIHSFPSWMKILPFRIAKRFAHKLNDTIYDVAIDFNSYQNECAAFALLCNANRHIIWCHNDVKIKQKNEARYRYLWLMMKSKFYFFDNICIVSKGAKKSFVEVTGIEEKKVHVLPNIINTDEIFQYKNQVNSIEVDNNKYNLITVGRISHQKGLDILVELFGKVVEKRKDIHLYIVGDGDDKKKLIEEVQKLKLNNFVTFTGYLKNPFSLMNNMDGFILTSRYEGQGMVLLEAKSLGLDVFIPKHLEQYVDNISGQVDLINSLLNASKNAIKRYDDLSTYNNSIIEKFDQLCTEETNYE</sequence>
<accession>A0A4R7ZAZ5</accession>
<evidence type="ECO:0000259" key="1">
    <source>
        <dbReference type="Pfam" id="PF00534"/>
    </source>
</evidence>
<dbReference type="AlphaFoldDB" id="A0A4R7ZAZ5"/>
<comment type="caution">
    <text evidence="3">The sequence shown here is derived from an EMBL/GenBank/DDBJ whole genome shotgun (WGS) entry which is preliminary data.</text>
</comment>
<dbReference type="Proteomes" id="UP000294743">
    <property type="component" value="Unassembled WGS sequence"/>
</dbReference>
<keyword evidence="4" id="KW-1185">Reference proteome</keyword>
<dbReference type="GO" id="GO:0016757">
    <property type="term" value="F:glycosyltransferase activity"/>
    <property type="evidence" value="ECO:0007669"/>
    <property type="project" value="InterPro"/>
</dbReference>